<sequence length="189" mass="20444">MPLLNLLQHRLQWGSQLGSPGEEMCSGSLGKSREELVNLMKFVMPQLPKAKPNHLLGIADIPSIEQCVPLGVDTFDSCFPTRLRPLRMPSCLRVTRLSLEARIRAGAHSCSRTHALDGQPGARRIAPLDGPSSFALQGSLPHSHPKFACGVPHVWELPSVSGAGSPLSPELCEPSLHHQDYAQDLPSAP</sequence>
<dbReference type="EMBL" id="LGRX02016320">
    <property type="protein sequence ID" value="KAK3262303.1"/>
    <property type="molecule type" value="Genomic_DNA"/>
</dbReference>
<dbReference type="Gene3D" id="3.20.20.105">
    <property type="entry name" value="Queuine tRNA-ribosyltransferase-like"/>
    <property type="match status" value="1"/>
</dbReference>
<dbReference type="PANTHER" id="PTHR43468:SF1">
    <property type="entry name" value="TRNA-GUANOSINE(34) QUEUINE TRANSGLYCOSYLASE"/>
    <property type="match status" value="1"/>
</dbReference>
<dbReference type="GO" id="GO:0006400">
    <property type="term" value="P:tRNA modification"/>
    <property type="evidence" value="ECO:0007669"/>
    <property type="project" value="InterPro"/>
</dbReference>
<evidence type="ECO:0000313" key="4">
    <source>
        <dbReference type="Proteomes" id="UP001190700"/>
    </source>
</evidence>
<keyword evidence="1" id="KW-0479">Metal-binding</keyword>
<comment type="caution">
    <text evidence="3">The sequence shown here is derived from an EMBL/GenBank/DDBJ whole genome shotgun (WGS) entry which is preliminary data.</text>
</comment>
<reference evidence="3 4" key="1">
    <citation type="journal article" date="2015" name="Genome Biol. Evol.">
        <title>Comparative Genomics of a Bacterivorous Green Alga Reveals Evolutionary Causalities and Consequences of Phago-Mixotrophic Mode of Nutrition.</title>
        <authorList>
            <person name="Burns J.A."/>
            <person name="Paasch A."/>
            <person name="Narechania A."/>
            <person name="Kim E."/>
        </authorList>
    </citation>
    <scope>NUCLEOTIDE SEQUENCE [LARGE SCALE GENOMIC DNA]</scope>
    <source>
        <strain evidence="3 4">PLY_AMNH</strain>
    </source>
</reference>
<dbReference type="NCBIfam" id="TIGR00449">
    <property type="entry name" value="tgt_general"/>
    <property type="match status" value="1"/>
</dbReference>
<feature type="domain" description="tRNA-guanine(15) transglycosylase-like" evidence="2">
    <location>
        <begin position="27"/>
        <end position="83"/>
    </location>
</feature>
<name>A0AAE0FMG7_9CHLO</name>
<dbReference type="SUPFAM" id="SSF51713">
    <property type="entry name" value="tRNA-guanine transglycosylase"/>
    <property type="match status" value="1"/>
</dbReference>
<dbReference type="Pfam" id="PF01702">
    <property type="entry name" value="TGT"/>
    <property type="match status" value="1"/>
</dbReference>
<dbReference type="InterPro" id="IPR002616">
    <property type="entry name" value="tRNA_ribo_trans-like"/>
</dbReference>
<proteinExistence type="predicted"/>
<keyword evidence="4" id="KW-1185">Reference proteome</keyword>
<gene>
    <name evidence="3" type="ORF">CYMTET_28826</name>
</gene>
<evidence type="ECO:0000259" key="2">
    <source>
        <dbReference type="Pfam" id="PF01702"/>
    </source>
</evidence>
<protein>
    <recommendedName>
        <fullName evidence="2">tRNA-guanine(15) transglycosylase-like domain-containing protein</fullName>
    </recommendedName>
</protein>
<accession>A0AAE0FMG7</accession>
<evidence type="ECO:0000313" key="3">
    <source>
        <dbReference type="EMBL" id="KAK3262303.1"/>
    </source>
</evidence>
<dbReference type="PANTHER" id="PTHR43468">
    <property type="match status" value="1"/>
</dbReference>
<dbReference type="AlphaFoldDB" id="A0AAE0FMG7"/>
<dbReference type="InterPro" id="IPR036511">
    <property type="entry name" value="TGT-like_sf"/>
</dbReference>
<organism evidence="3 4">
    <name type="scientific">Cymbomonas tetramitiformis</name>
    <dbReference type="NCBI Taxonomy" id="36881"/>
    <lineage>
        <taxon>Eukaryota</taxon>
        <taxon>Viridiplantae</taxon>
        <taxon>Chlorophyta</taxon>
        <taxon>Pyramimonadophyceae</taxon>
        <taxon>Pyramimonadales</taxon>
        <taxon>Pyramimonadaceae</taxon>
        <taxon>Cymbomonas</taxon>
    </lineage>
</organism>
<dbReference type="GO" id="GO:0046872">
    <property type="term" value="F:metal ion binding"/>
    <property type="evidence" value="ECO:0007669"/>
    <property type="project" value="UniProtKB-KW"/>
</dbReference>
<evidence type="ECO:0000256" key="1">
    <source>
        <dbReference type="ARBA" id="ARBA00022723"/>
    </source>
</evidence>
<dbReference type="Proteomes" id="UP001190700">
    <property type="component" value="Unassembled WGS sequence"/>
</dbReference>